<proteinExistence type="inferred from homology"/>
<comment type="subunit">
    <text evidence="2">Monomer. Binds 30S ribosomal subunits, but not 50S ribosomal subunits or 70S ribosomes.</text>
</comment>
<dbReference type="InterPro" id="IPR000238">
    <property type="entry name" value="RbfA"/>
</dbReference>
<dbReference type="PANTHER" id="PTHR33515:SF1">
    <property type="entry name" value="RIBOSOME-BINDING FACTOR A, CHLOROPLASTIC-RELATED"/>
    <property type="match status" value="1"/>
</dbReference>
<accession>A0ABR4XMW6</accession>
<comment type="caution">
    <text evidence="3">The sequence shown here is derived from an EMBL/GenBank/DDBJ whole genome shotgun (WGS) entry which is preliminary data.</text>
</comment>
<keyword evidence="1 2" id="KW-0690">Ribosome biogenesis</keyword>
<dbReference type="Proteomes" id="UP000030101">
    <property type="component" value="Unassembled WGS sequence"/>
</dbReference>
<sequence>MDNKRMSMISRLIQKELGELFLLETKKTPGVLITVSEVRVTPDLSQARVFLSIFPDSKADELIKAIQQNSATIRYDFGKRVHTQLRIIPELIFLKDDSEKIISRIDELLKQ</sequence>
<dbReference type="PANTHER" id="PTHR33515">
    <property type="entry name" value="RIBOSOME-BINDING FACTOR A, CHLOROPLASTIC-RELATED"/>
    <property type="match status" value="1"/>
</dbReference>
<keyword evidence="4" id="KW-1185">Reference proteome</keyword>
<protein>
    <recommendedName>
        <fullName evidence="2">Ribosome-binding factor A</fullName>
    </recommendedName>
</protein>
<reference evidence="3 4" key="1">
    <citation type="submission" date="2014-08" db="EMBL/GenBank/DDBJ databases">
        <title>Porphyromonas canoris strain:OH2762 Genome sequencing.</title>
        <authorList>
            <person name="Wallis C."/>
            <person name="Deusch O."/>
            <person name="O'Flynn C."/>
            <person name="Davis I."/>
            <person name="Jospin G."/>
            <person name="Darling A.E."/>
            <person name="Coil D.A."/>
            <person name="Alexiev A."/>
            <person name="Horsfall A."/>
            <person name="Kirkwood N."/>
            <person name="Harris S."/>
            <person name="Eisen J.A."/>
        </authorList>
    </citation>
    <scope>NUCLEOTIDE SEQUENCE [LARGE SCALE GENOMIC DNA]</scope>
    <source>
        <strain evidence="4">COT-108 OH2762</strain>
    </source>
</reference>
<evidence type="ECO:0000256" key="1">
    <source>
        <dbReference type="ARBA" id="ARBA00022517"/>
    </source>
</evidence>
<dbReference type="RefSeq" id="WP_036788608.1">
    <property type="nucleotide sequence ID" value="NZ_JQZV01000003.1"/>
</dbReference>
<dbReference type="InterPro" id="IPR023799">
    <property type="entry name" value="RbfA_dom_sf"/>
</dbReference>
<gene>
    <name evidence="2" type="primary">rbfA</name>
    <name evidence="3" type="ORF">HQ43_01145</name>
</gene>
<dbReference type="Gene3D" id="3.30.300.20">
    <property type="match status" value="1"/>
</dbReference>
<dbReference type="SUPFAM" id="SSF89919">
    <property type="entry name" value="Ribosome-binding factor A, RbfA"/>
    <property type="match status" value="1"/>
</dbReference>
<keyword evidence="2" id="KW-0963">Cytoplasm</keyword>
<dbReference type="EMBL" id="JQZV01000003">
    <property type="protein sequence ID" value="KGN93285.1"/>
    <property type="molecule type" value="Genomic_DNA"/>
</dbReference>
<evidence type="ECO:0000256" key="2">
    <source>
        <dbReference type="HAMAP-Rule" id="MF_00003"/>
    </source>
</evidence>
<evidence type="ECO:0000313" key="4">
    <source>
        <dbReference type="Proteomes" id="UP000030101"/>
    </source>
</evidence>
<evidence type="ECO:0000313" key="3">
    <source>
        <dbReference type="EMBL" id="KGN93285.1"/>
    </source>
</evidence>
<dbReference type="InterPro" id="IPR015946">
    <property type="entry name" value="KH_dom-like_a/b"/>
</dbReference>
<dbReference type="Pfam" id="PF02033">
    <property type="entry name" value="RBFA"/>
    <property type="match status" value="1"/>
</dbReference>
<organism evidence="3 4">
    <name type="scientific">Porphyromonas canoris</name>
    <dbReference type="NCBI Taxonomy" id="36875"/>
    <lineage>
        <taxon>Bacteria</taxon>
        <taxon>Pseudomonadati</taxon>
        <taxon>Bacteroidota</taxon>
        <taxon>Bacteroidia</taxon>
        <taxon>Bacteroidales</taxon>
        <taxon>Porphyromonadaceae</taxon>
        <taxon>Porphyromonas</taxon>
    </lineage>
</organism>
<comment type="similarity">
    <text evidence="2">Belongs to the RbfA family.</text>
</comment>
<name>A0ABR4XMW6_9PORP</name>
<comment type="function">
    <text evidence="2">One of several proteins that assist in the late maturation steps of the functional core of the 30S ribosomal subunit. Associates with free 30S ribosomal subunits (but not with 30S subunits that are part of 70S ribosomes or polysomes). Required for efficient processing of 16S rRNA. May interact with the 5'-terminal helix region of 16S rRNA.</text>
</comment>
<dbReference type="NCBIfam" id="TIGR00082">
    <property type="entry name" value="rbfA"/>
    <property type="match status" value="1"/>
</dbReference>
<dbReference type="HAMAP" id="MF_00003">
    <property type="entry name" value="RbfA"/>
    <property type="match status" value="1"/>
</dbReference>
<comment type="subcellular location">
    <subcellularLocation>
        <location evidence="2">Cytoplasm</location>
    </subcellularLocation>
</comment>